<organism evidence="2 3">
    <name type="scientific">Pelomonas dachongensis</name>
    <dbReference type="NCBI Taxonomy" id="3299029"/>
    <lineage>
        <taxon>Bacteria</taxon>
        <taxon>Pseudomonadati</taxon>
        <taxon>Pseudomonadota</taxon>
        <taxon>Betaproteobacteria</taxon>
        <taxon>Burkholderiales</taxon>
        <taxon>Sphaerotilaceae</taxon>
        <taxon>Roseateles</taxon>
    </lineage>
</organism>
<evidence type="ECO:0008006" key="4">
    <source>
        <dbReference type="Google" id="ProtNLM"/>
    </source>
</evidence>
<dbReference type="RefSeq" id="WP_394472600.1">
    <property type="nucleotide sequence ID" value="NZ_JBIGHY010000010.1"/>
</dbReference>
<dbReference type="Proteomes" id="UP001606300">
    <property type="component" value="Unassembled WGS sequence"/>
</dbReference>
<name>A0ABW7ESS3_9BURK</name>
<keyword evidence="1" id="KW-0732">Signal</keyword>
<dbReference type="EMBL" id="JBIGHY010000010">
    <property type="protein sequence ID" value="MFG6416533.1"/>
    <property type="molecule type" value="Genomic_DNA"/>
</dbReference>
<accession>A0ABW7ESS3</accession>
<sequence length="403" mass="41152">MKPFARFAAGFSLIASAAGAWAVPVPTYSVTQLKAVADPTAVPAPPSAWSPISFHAGAMNGAGQVVGYTRDLRGPSTAATLWQNGDATNLGRFSNITGDPYSQAQAVAINDAGDIVVNVLSTSGYEVVVLRNGAATVFDGVASAINNQGVVAGHSSTWRATIWSGSQVIELGTAGGSQSSVAALSDTGIAVGVSGIQGDPTYQCMEWPGAARCVVGHAMVWSASGVATDLGVLDGLASHATGVNDLGQVVGAIHYGEGRPSGSFLWDGTSMTDMGVANLVDINNHGVIVGSTRSSNGRSRASVWFDGVEHDLTSLVEDDQFGWVLSSSLDINDAGQILASGLDNVGGWAVFVLTPMGVANELPEPAPLALLSAGLLALMGQRGGARKAFSWTLARHTSAPSMK</sequence>
<dbReference type="NCBIfam" id="TIGR02913">
    <property type="entry name" value="HAF_rpt"/>
    <property type="match status" value="1"/>
</dbReference>
<evidence type="ECO:0000256" key="1">
    <source>
        <dbReference type="SAM" id="SignalP"/>
    </source>
</evidence>
<comment type="caution">
    <text evidence="2">The sequence shown here is derived from an EMBL/GenBank/DDBJ whole genome shotgun (WGS) entry which is preliminary data.</text>
</comment>
<dbReference type="InterPro" id="IPR014262">
    <property type="entry name" value="HAF_rpt"/>
</dbReference>
<evidence type="ECO:0000313" key="3">
    <source>
        <dbReference type="Proteomes" id="UP001606300"/>
    </source>
</evidence>
<protein>
    <recommendedName>
        <fullName evidence="4">PEP-CTERM protein-sorting domain-containing protein</fullName>
    </recommendedName>
</protein>
<reference evidence="2 3" key="1">
    <citation type="submission" date="2024-09" db="EMBL/GenBank/DDBJ databases">
        <title>Novel species of the genus Pelomonas and Roseateles isolated from streams.</title>
        <authorList>
            <person name="Lu H."/>
        </authorList>
    </citation>
    <scope>NUCLEOTIDE SEQUENCE [LARGE SCALE GENOMIC DNA]</scope>
    <source>
        <strain evidence="2 3">DC23W</strain>
    </source>
</reference>
<keyword evidence="3" id="KW-1185">Reference proteome</keyword>
<proteinExistence type="predicted"/>
<feature type="signal peptide" evidence="1">
    <location>
        <begin position="1"/>
        <end position="22"/>
    </location>
</feature>
<gene>
    <name evidence="2" type="ORF">ACG02S_21795</name>
</gene>
<evidence type="ECO:0000313" key="2">
    <source>
        <dbReference type="EMBL" id="MFG6416533.1"/>
    </source>
</evidence>
<feature type="chain" id="PRO_5045223233" description="PEP-CTERM protein-sorting domain-containing protein" evidence="1">
    <location>
        <begin position="23"/>
        <end position="403"/>
    </location>
</feature>